<dbReference type="STRING" id="225345.CLCHR_18850"/>
<accession>A0A1V4ISP4</accession>
<dbReference type="RefSeq" id="WP_079439446.1">
    <property type="nucleotide sequence ID" value="NZ_MZGT01000021.1"/>
</dbReference>
<dbReference type="SUPFAM" id="SSF47188">
    <property type="entry name" value="Hemerythrin-like"/>
    <property type="match status" value="1"/>
</dbReference>
<dbReference type="PANTHER" id="PTHR37164">
    <property type="entry name" value="BACTERIOHEMERYTHRIN"/>
    <property type="match status" value="1"/>
</dbReference>
<dbReference type="Proteomes" id="UP000265930">
    <property type="component" value="Unassembled WGS sequence"/>
</dbReference>
<keyword evidence="7" id="KW-1185">Reference proteome</keyword>
<evidence type="ECO:0000256" key="2">
    <source>
        <dbReference type="ARBA" id="ARBA00022723"/>
    </source>
</evidence>
<dbReference type="Proteomes" id="UP000191056">
    <property type="component" value="Unassembled WGS sequence"/>
</dbReference>
<evidence type="ECO:0000256" key="1">
    <source>
        <dbReference type="ARBA" id="ARBA00010587"/>
    </source>
</evidence>
<sequence>MYLDWDWTLNIGIDSIDNQHKELIDRLDQLLTSIKEDKGNEEVTKTLDFLEEYVVKHFNEEEELQLKINYPLYNIQHKQHEEFKNDLKEFRRVFETQGTSALLASNIQERLADWLKNHITNLDKDLGDFMIENGYNN</sequence>
<dbReference type="AlphaFoldDB" id="A0A1V4ISP4"/>
<dbReference type="NCBIfam" id="TIGR02481">
    <property type="entry name" value="hemeryth_dom"/>
    <property type="match status" value="1"/>
</dbReference>
<dbReference type="Gene3D" id="1.20.120.50">
    <property type="entry name" value="Hemerythrin-like"/>
    <property type="match status" value="1"/>
</dbReference>
<organism evidence="5 7">
    <name type="scientific">Clostridium chromiireducens</name>
    <dbReference type="NCBI Taxonomy" id="225345"/>
    <lineage>
        <taxon>Bacteria</taxon>
        <taxon>Bacillati</taxon>
        <taxon>Bacillota</taxon>
        <taxon>Clostridia</taxon>
        <taxon>Eubacteriales</taxon>
        <taxon>Clostridiaceae</taxon>
        <taxon>Clostridium</taxon>
    </lineage>
</organism>
<evidence type="ECO:0000256" key="3">
    <source>
        <dbReference type="ARBA" id="ARBA00023004"/>
    </source>
</evidence>
<feature type="domain" description="Hemerythrin-like" evidence="4">
    <location>
        <begin position="12"/>
        <end position="126"/>
    </location>
</feature>
<dbReference type="InterPro" id="IPR050669">
    <property type="entry name" value="Hemerythrin"/>
</dbReference>
<evidence type="ECO:0000313" key="5">
    <source>
        <dbReference type="EMBL" id="OPJ62825.1"/>
    </source>
</evidence>
<dbReference type="PANTHER" id="PTHR37164:SF1">
    <property type="entry name" value="BACTERIOHEMERYTHRIN"/>
    <property type="match status" value="1"/>
</dbReference>
<dbReference type="GO" id="GO:0046872">
    <property type="term" value="F:metal ion binding"/>
    <property type="evidence" value="ECO:0007669"/>
    <property type="project" value="UniProtKB-KW"/>
</dbReference>
<comment type="similarity">
    <text evidence="1">Belongs to the hemerythrin family.</text>
</comment>
<dbReference type="InterPro" id="IPR012827">
    <property type="entry name" value="Hemerythrin_metal-bd"/>
</dbReference>
<reference evidence="5 7" key="1">
    <citation type="submission" date="2017-03" db="EMBL/GenBank/DDBJ databases">
        <title>Genome sequence of Clostridium chromiireducens DSM 23318.</title>
        <authorList>
            <person name="Poehlein A."/>
            <person name="Daniel R."/>
        </authorList>
    </citation>
    <scope>NUCLEOTIDE SEQUENCE [LARGE SCALE GENOMIC DNA]</scope>
    <source>
        <strain evidence="5 7">DSM 23318</strain>
    </source>
</reference>
<name>A0A1V4ISP4_9CLOT</name>
<dbReference type="EMBL" id="QXDJ01000005">
    <property type="protein sequence ID" value="RII33130.1"/>
    <property type="molecule type" value="Genomic_DNA"/>
</dbReference>
<dbReference type="OrthoDB" id="9797092at2"/>
<dbReference type="EMBL" id="MZGT01000021">
    <property type="protein sequence ID" value="OPJ62825.1"/>
    <property type="molecule type" value="Genomic_DNA"/>
</dbReference>
<evidence type="ECO:0000313" key="8">
    <source>
        <dbReference type="Proteomes" id="UP000265930"/>
    </source>
</evidence>
<dbReference type="Pfam" id="PF01814">
    <property type="entry name" value="Hemerythrin"/>
    <property type="match status" value="1"/>
</dbReference>
<protein>
    <submittedName>
        <fullName evidence="5 6">Hemerythrin</fullName>
    </submittedName>
</protein>
<evidence type="ECO:0000259" key="4">
    <source>
        <dbReference type="Pfam" id="PF01814"/>
    </source>
</evidence>
<evidence type="ECO:0000313" key="6">
    <source>
        <dbReference type="EMBL" id="RII33130.1"/>
    </source>
</evidence>
<dbReference type="CDD" id="cd12107">
    <property type="entry name" value="Hemerythrin"/>
    <property type="match status" value="1"/>
</dbReference>
<reference evidence="6 8" key="2">
    <citation type="submission" date="2018-08" db="EMBL/GenBank/DDBJ databases">
        <title>Genome of Clostridium chromiireducens C1, DSM12136.</title>
        <authorList>
            <person name="Xing M."/>
            <person name="Wei Y."/>
            <person name="Ang E.L."/>
            <person name="Zhao H."/>
            <person name="Zhang Y."/>
        </authorList>
    </citation>
    <scope>NUCLEOTIDE SEQUENCE [LARGE SCALE GENOMIC DNA]</scope>
    <source>
        <strain evidence="6 8">C1</strain>
    </source>
</reference>
<keyword evidence="2" id="KW-0479">Metal-binding</keyword>
<comment type="caution">
    <text evidence="5">The sequence shown here is derived from an EMBL/GenBank/DDBJ whole genome shotgun (WGS) entry which is preliminary data.</text>
</comment>
<keyword evidence="3" id="KW-0408">Iron</keyword>
<dbReference type="InterPro" id="IPR012312">
    <property type="entry name" value="Hemerythrin-like"/>
</dbReference>
<evidence type="ECO:0000313" key="7">
    <source>
        <dbReference type="Proteomes" id="UP000191056"/>
    </source>
</evidence>
<dbReference type="InterPro" id="IPR035938">
    <property type="entry name" value="Hemerythrin-like_sf"/>
</dbReference>
<proteinExistence type="inferred from homology"/>
<dbReference type="NCBIfam" id="NF033749">
    <property type="entry name" value="bact_hemeryth"/>
    <property type="match status" value="1"/>
</dbReference>
<gene>
    <name evidence="5" type="ORF">CLCHR_18850</name>
    <name evidence="6" type="ORF">D2A34_20090</name>
</gene>